<evidence type="ECO:0000256" key="2">
    <source>
        <dbReference type="ARBA" id="ARBA00006883"/>
    </source>
</evidence>
<keyword evidence="11" id="KW-0460">Magnesium</keyword>
<comment type="function">
    <text evidence="11">Catalyzes the ATP- as well as the pyrophosphate-dependent phosphorylation of a specific serine residue in HPr, a phosphocarrier protein of the phosphoenolpyruvate-dependent sugar phosphotransferase system (PTS). HprK/P also catalyzes the pyrophosphate-producing, inorganic phosphate-dependent dephosphorylation (phosphorolysis) of seryl-phosphorylated HPr (P-Ser-HPr).</text>
</comment>
<dbReference type="AlphaFoldDB" id="A0A2N8HBL6"/>
<evidence type="ECO:0000313" key="15">
    <source>
        <dbReference type="Proteomes" id="UP000236000"/>
    </source>
</evidence>
<evidence type="ECO:0000256" key="6">
    <source>
        <dbReference type="ARBA" id="ARBA00022741"/>
    </source>
</evidence>
<comment type="catalytic activity">
    <reaction evidence="10 11">
        <text>[HPr protein]-O-phospho-L-serine + phosphate + H(+) = [HPr protein]-L-serine + diphosphate</text>
        <dbReference type="Rhea" id="RHEA:46604"/>
        <dbReference type="Rhea" id="RHEA-COMP:11602"/>
        <dbReference type="Rhea" id="RHEA-COMP:11603"/>
        <dbReference type="ChEBI" id="CHEBI:15378"/>
        <dbReference type="ChEBI" id="CHEBI:29999"/>
        <dbReference type="ChEBI" id="CHEBI:33019"/>
        <dbReference type="ChEBI" id="CHEBI:43474"/>
        <dbReference type="ChEBI" id="CHEBI:83421"/>
    </reaction>
</comment>
<protein>
    <recommendedName>
        <fullName evidence="11">HPr kinase/phosphorylase</fullName>
        <shortName evidence="11">HPrK/P</shortName>
        <ecNumber evidence="11">2.7.11.-</ecNumber>
        <ecNumber evidence="11">2.7.4.-</ecNumber>
    </recommendedName>
    <alternativeName>
        <fullName evidence="11">HPr(Ser) kinase/phosphorylase</fullName>
    </alternativeName>
</protein>
<evidence type="ECO:0000256" key="10">
    <source>
        <dbReference type="ARBA" id="ARBA00047657"/>
    </source>
</evidence>
<dbReference type="NCBIfam" id="TIGR00679">
    <property type="entry name" value="hpr-ser"/>
    <property type="match status" value="1"/>
</dbReference>
<dbReference type="GO" id="GO:0000287">
    <property type="term" value="F:magnesium ion binding"/>
    <property type="evidence" value="ECO:0007669"/>
    <property type="project" value="UniProtKB-UniRule"/>
</dbReference>
<feature type="region of interest" description="Important for the catalytic mechanism of both phosphorylation and dephosphorylation" evidence="11">
    <location>
        <begin position="213"/>
        <end position="222"/>
    </location>
</feature>
<dbReference type="InterPro" id="IPR011104">
    <property type="entry name" value="Hpr_kin/Pase_C"/>
</dbReference>
<dbReference type="GO" id="GO:0004674">
    <property type="term" value="F:protein serine/threonine kinase activity"/>
    <property type="evidence" value="ECO:0007669"/>
    <property type="project" value="UniProtKB-KW"/>
</dbReference>
<feature type="binding site" evidence="11">
    <location>
        <position position="173"/>
    </location>
    <ligand>
        <name>Mg(2+)</name>
        <dbReference type="ChEBI" id="CHEBI:18420"/>
    </ligand>
</feature>
<feature type="region of interest" description="Important for the catalytic mechanism of dephosphorylation" evidence="11">
    <location>
        <begin position="276"/>
        <end position="281"/>
    </location>
</feature>
<feature type="active site" evidence="11">
    <location>
        <position position="172"/>
    </location>
</feature>
<dbReference type="InterPro" id="IPR027417">
    <property type="entry name" value="P-loop_NTPase"/>
</dbReference>
<accession>A0A2N8HBL6</accession>
<dbReference type="Gene3D" id="3.40.50.300">
    <property type="entry name" value="P-loop containing nucleotide triphosphate hydrolases"/>
    <property type="match status" value="1"/>
</dbReference>
<feature type="active site" evidence="11">
    <location>
        <position position="151"/>
    </location>
</feature>
<feature type="active site" evidence="11">
    <location>
        <position position="255"/>
    </location>
</feature>
<keyword evidence="5 11" id="KW-0808">Transferase</keyword>
<feature type="active site" description="Proton acceptor; for phosphorylation activity. Proton donor; for dephosphorylation activity" evidence="11">
    <location>
        <position position="190"/>
    </location>
</feature>
<dbReference type="PANTHER" id="PTHR30305">
    <property type="entry name" value="PROTEIN YJDM-RELATED"/>
    <property type="match status" value="1"/>
</dbReference>
<feature type="binding site" evidence="11">
    <location>
        <begin position="166"/>
        <end position="173"/>
    </location>
    <ligand>
        <name>ATP</name>
        <dbReference type="ChEBI" id="CHEBI:30616"/>
    </ligand>
</feature>
<dbReference type="GO" id="GO:0004712">
    <property type="term" value="F:protein serine/threonine/tyrosine kinase activity"/>
    <property type="evidence" value="ECO:0007669"/>
    <property type="project" value="UniProtKB-UniRule"/>
</dbReference>
<evidence type="ECO:0000256" key="11">
    <source>
        <dbReference type="HAMAP-Rule" id="MF_01249"/>
    </source>
</evidence>
<comment type="similarity">
    <text evidence="2 11">Belongs to the HPrK/P family.</text>
</comment>
<dbReference type="Pfam" id="PF02603">
    <property type="entry name" value="Hpr_kinase_N"/>
    <property type="match status" value="1"/>
</dbReference>
<dbReference type="EMBL" id="PJKA01000013">
    <property type="protein sequence ID" value="PNC17249.1"/>
    <property type="molecule type" value="Genomic_DNA"/>
</dbReference>
<comment type="cofactor">
    <cofactor evidence="11">
        <name>Mg(2+)</name>
        <dbReference type="ChEBI" id="CHEBI:18420"/>
    </cofactor>
</comment>
<dbReference type="CDD" id="cd01918">
    <property type="entry name" value="HprK_C"/>
    <property type="match status" value="1"/>
</dbReference>
<comment type="catalytic activity">
    <reaction evidence="1 11">
        <text>[HPr protein]-L-serine + ATP = [HPr protein]-O-phospho-L-serine + ADP + H(+)</text>
        <dbReference type="Rhea" id="RHEA:46600"/>
        <dbReference type="Rhea" id="RHEA-COMP:11602"/>
        <dbReference type="Rhea" id="RHEA-COMP:11603"/>
        <dbReference type="ChEBI" id="CHEBI:15378"/>
        <dbReference type="ChEBI" id="CHEBI:29999"/>
        <dbReference type="ChEBI" id="CHEBI:30616"/>
        <dbReference type="ChEBI" id="CHEBI:83421"/>
        <dbReference type="ChEBI" id="CHEBI:456216"/>
    </reaction>
</comment>
<keyword evidence="7 11" id="KW-0418">Kinase</keyword>
<organism evidence="14 15">
    <name type="scientific">Akkermansia muciniphila</name>
    <dbReference type="NCBI Taxonomy" id="239935"/>
    <lineage>
        <taxon>Bacteria</taxon>
        <taxon>Pseudomonadati</taxon>
        <taxon>Verrucomicrobiota</taxon>
        <taxon>Verrucomicrobiia</taxon>
        <taxon>Verrucomicrobiales</taxon>
        <taxon>Akkermansiaceae</taxon>
        <taxon>Akkermansia</taxon>
    </lineage>
</organism>
<dbReference type="InterPro" id="IPR003755">
    <property type="entry name" value="HPr(Ser)_kin/Pase"/>
</dbReference>
<dbReference type="GO" id="GO:0005524">
    <property type="term" value="F:ATP binding"/>
    <property type="evidence" value="ECO:0007669"/>
    <property type="project" value="UniProtKB-UniRule"/>
</dbReference>
<evidence type="ECO:0000313" key="14">
    <source>
        <dbReference type="EMBL" id="PNC17249.1"/>
    </source>
</evidence>
<dbReference type="Proteomes" id="UP000236000">
    <property type="component" value="Unassembled WGS sequence"/>
</dbReference>
<keyword evidence="4 11" id="KW-0723">Serine/threonine-protein kinase</keyword>
<proteinExistence type="inferred from homology"/>
<keyword evidence="6 11" id="KW-0547">Nucleotide-binding</keyword>
<comment type="domain">
    <text evidence="11">The Walker A ATP-binding motif also binds Pi and PPi.</text>
</comment>
<dbReference type="InterPro" id="IPR028979">
    <property type="entry name" value="Ser_kin/Pase_Hpr-like_N_sf"/>
</dbReference>
<dbReference type="Gene3D" id="3.40.1390.20">
    <property type="entry name" value="HprK N-terminal domain-like"/>
    <property type="match status" value="1"/>
</dbReference>
<evidence type="ECO:0000259" key="13">
    <source>
        <dbReference type="Pfam" id="PF07475"/>
    </source>
</evidence>
<dbReference type="HAMAP" id="MF_01249">
    <property type="entry name" value="HPr_kinase"/>
    <property type="match status" value="1"/>
</dbReference>
<comment type="subunit">
    <text evidence="3 11">Homohexamer.</text>
</comment>
<evidence type="ECO:0000256" key="9">
    <source>
        <dbReference type="ARBA" id="ARBA00023268"/>
    </source>
</evidence>
<comment type="miscellaneous">
    <text evidence="11">Both phosphorylation and phosphorolysis are carried out by the same active site and suggest a common mechanism for both reactions.</text>
</comment>
<evidence type="ECO:0000256" key="4">
    <source>
        <dbReference type="ARBA" id="ARBA00022527"/>
    </source>
</evidence>
<evidence type="ECO:0000256" key="8">
    <source>
        <dbReference type="ARBA" id="ARBA00022840"/>
    </source>
</evidence>
<feature type="binding site" evidence="11">
    <location>
        <position position="214"/>
    </location>
    <ligand>
        <name>Mg(2+)</name>
        <dbReference type="ChEBI" id="CHEBI:18420"/>
    </ligand>
</feature>
<dbReference type="GeneID" id="84022821"/>
<dbReference type="EC" id="2.7.11.-" evidence="11"/>
<evidence type="ECO:0000256" key="3">
    <source>
        <dbReference type="ARBA" id="ARBA00011643"/>
    </source>
</evidence>
<dbReference type="EC" id="2.7.4.-" evidence="11"/>
<keyword evidence="9 11" id="KW-0511">Multifunctional enzyme</keyword>
<name>A0A2N8HBL6_9BACT</name>
<evidence type="ECO:0000256" key="7">
    <source>
        <dbReference type="ARBA" id="ARBA00022777"/>
    </source>
</evidence>
<dbReference type="PANTHER" id="PTHR30305:SF1">
    <property type="entry name" value="HPR KINASE_PHOSPHORYLASE"/>
    <property type="match status" value="1"/>
</dbReference>
<dbReference type="InterPro" id="IPR011126">
    <property type="entry name" value="Hpr_kin/Pase_Hpr_N"/>
</dbReference>
<dbReference type="GO" id="GO:0006109">
    <property type="term" value="P:regulation of carbohydrate metabolic process"/>
    <property type="evidence" value="ECO:0007669"/>
    <property type="project" value="UniProtKB-UniRule"/>
</dbReference>
<dbReference type="OrthoDB" id="9778803at2"/>
<comment type="caution">
    <text evidence="14">The sequence shown here is derived from an EMBL/GenBank/DDBJ whole genome shotgun (WGS) entry which is preliminary data.</text>
</comment>
<dbReference type="Pfam" id="PF07475">
    <property type="entry name" value="Hpr_kinase_C"/>
    <property type="match status" value="1"/>
</dbReference>
<dbReference type="SUPFAM" id="SSF75138">
    <property type="entry name" value="HprK N-terminal domain-like"/>
    <property type="match status" value="1"/>
</dbReference>
<dbReference type="SUPFAM" id="SSF53795">
    <property type="entry name" value="PEP carboxykinase-like"/>
    <property type="match status" value="1"/>
</dbReference>
<keyword evidence="11" id="KW-0479">Metal-binding</keyword>
<dbReference type="RefSeq" id="WP_022398068.1">
    <property type="nucleotide sequence ID" value="NZ_CABMLK010000003.1"/>
</dbReference>
<evidence type="ECO:0000256" key="1">
    <source>
        <dbReference type="ARBA" id="ARBA00001120"/>
    </source>
</evidence>
<reference evidence="14 15" key="1">
    <citation type="journal article" date="2017" name="BMC Genomics">
        <title>Genome sequencing of 39 Akkermansia muciniphila isolates reveals its population structure, genomic and functional diverisity, and global distribution in mammalian gut microbiotas.</title>
        <authorList>
            <person name="Guo X."/>
            <person name="Li S."/>
            <person name="Zhang J."/>
            <person name="Wu F."/>
            <person name="Li X."/>
            <person name="Wu D."/>
            <person name="Zhang M."/>
            <person name="Ou Z."/>
            <person name="Jie Z."/>
            <person name="Yan Q."/>
            <person name="Li P."/>
            <person name="Yi J."/>
            <person name="Peng Y."/>
        </authorList>
    </citation>
    <scope>NUCLEOTIDE SEQUENCE [LARGE SCALE GENOMIC DNA]</scope>
    <source>
        <strain evidence="14 15">GP24</strain>
    </source>
</reference>
<gene>
    <name evidence="11 14" type="primary">hprK</name>
    <name evidence="14" type="ORF">CXU22_11570</name>
</gene>
<evidence type="ECO:0000256" key="5">
    <source>
        <dbReference type="ARBA" id="ARBA00022679"/>
    </source>
</evidence>
<sequence>MFSKSKVKKVDFVTLSKFYGKYKEALQLELINSPAGLSRHICEPALNRPGLAIAGFYSYFANKRIQVFGSAELAYLQKLPEGMRKSRIQRMFRCEVPGIVFSRDQDPPQEIVELADEAGVCVFRTSLVTMKFVNSATIILENEFAESLTLHGCMVDVRGVGVLIRGKSGVGKSETALGLIERGAALVADDMVYVRNVGGELVASAPEMSRGFMEVRGLGIVNITTLFGLKSIRHNKRLDLIVTLIPAKDQEALDRLGLEREGLDVLGEKVLHVQLSVAPGRDIARLVEVAAMDYHLKDMGIDMAGEFNRRLMSNFQPPENQD</sequence>
<feature type="domain" description="HPr(Ser) kinase/phosphorylase N-terminal" evidence="12">
    <location>
        <begin position="24"/>
        <end position="140"/>
    </location>
</feature>
<evidence type="ECO:0000259" key="12">
    <source>
        <dbReference type="Pfam" id="PF02603"/>
    </source>
</evidence>
<dbReference type="GO" id="GO:0000155">
    <property type="term" value="F:phosphorelay sensor kinase activity"/>
    <property type="evidence" value="ECO:0007669"/>
    <property type="project" value="InterPro"/>
</dbReference>
<feature type="domain" description="HPr kinase/phosphorylase C-terminal" evidence="13">
    <location>
        <begin position="143"/>
        <end position="310"/>
    </location>
</feature>
<keyword evidence="8 11" id="KW-0067">ATP-binding</keyword>